<dbReference type="AlphaFoldDB" id="A0A511Z2V0"/>
<keyword evidence="5" id="KW-1185">Reference proteome</keyword>
<dbReference type="PANTHER" id="PTHR43420:SF47">
    <property type="entry name" value="N-ACETYLTRANSFERASE DOMAIN-CONTAINING PROTEIN"/>
    <property type="match status" value="1"/>
</dbReference>
<proteinExistence type="predicted"/>
<dbReference type="InterPro" id="IPR050680">
    <property type="entry name" value="YpeA/RimI_acetyltransf"/>
</dbReference>
<dbReference type="InterPro" id="IPR016181">
    <property type="entry name" value="Acyl_CoA_acyltransferase"/>
</dbReference>
<protein>
    <submittedName>
        <fullName evidence="4">N-acetyltransferase</fullName>
    </submittedName>
</protein>
<dbReference type="OrthoDB" id="9127144at2"/>
<name>A0A511Z2V0_9BACL</name>
<evidence type="ECO:0000313" key="5">
    <source>
        <dbReference type="Proteomes" id="UP000321901"/>
    </source>
</evidence>
<dbReference type="EMBL" id="BJYL01000002">
    <property type="protein sequence ID" value="GEN81775.1"/>
    <property type="molecule type" value="Genomic_DNA"/>
</dbReference>
<dbReference type="SUPFAM" id="SSF55729">
    <property type="entry name" value="Acyl-CoA N-acyltransferases (Nat)"/>
    <property type="match status" value="1"/>
</dbReference>
<keyword evidence="2" id="KW-0012">Acyltransferase</keyword>
<evidence type="ECO:0000256" key="2">
    <source>
        <dbReference type="ARBA" id="ARBA00023315"/>
    </source>
</evidence>
<dbReference type="PROSITE" id="PS51186">
    <property type="entry name" value="GNAT"/>
    <property type="match status" value="1"/>
</dbReference>
<keyword evidence="1 4" id="KW-0808">Transferase</keyword>
<organism evidence="4 5">
    <name type="scientific">Sporosarcina luteola</name>
    <dbReference type="NCBI Taxonomy" id="582850"/>
    <lineage>
        <taxon>Bacteria</taxon>
        <taxon>Bacillati</taxon>
        <taxon>Bacillota</taxon>
        <taxon>Bacilli</taxon>
        <taxon>Bacillales</taxon>
        <taxon>Caryophanaceae</taxon>
        <taxon>Sporosarcina</taxon>
    </lineage>
</organism>
<evidence type="ECO:0000259" key="3">
    <source>
        <dbReference type="PROSITE" id="PS51186"/>
    </source>
</evidence>
<evidence type="ECO:0000256" key="1">
    <source>
        <dbReference type="ARBA" id="ARBA00022679"/>
    </source>
</evidence>
<dbReference type="InterPro" id="IPR000182">
    <property type="entry name" value="GNAT_dom"/>
</dbReference>
<evidence type="ECO:0000313" key="4">
    <source>
        <dbReference type="EMBL" id="GEN81775.1"/>
    </source>
</evidence>
<gene>
    <name evidence="4" type="ORF">SLU01_00870</name>
</gene>
<dbReference type="Pfam" id="PF00583">
    <property type="entry name" value="Acetyltransf_1"/>
    <property type="match status" value="1"/>
</dbReference>
<dbReference type="GO" id="GO:0016747">
    <property type="term" value="F:acyltransferase activity, transferring groups other than amino-acyl groups"/>
    <property type="evidence" value="ECO:0007669"/>
    <property type="project" value="InterPro"/>
</dbReference>
<dbReference type="Proteomes" id="UP000321901">
    <property type="component" value="Unassembled WGS sequence"/>
</dbReference>
<dbReference type="CDD" id="cd04301">
    <property type="entry name" value="NAT_SF"/>
    <property type="match status" value="1"/>
</dbReference>
<sequence>MNLTLEKVNQDNIRACVKLEVAELQKDFIAKNVNTIAWAYVDPNFTPYAILDGETVIGLLAIEDVPENEDYDRYWIPRFMIGEQYQGKGYGKQAMHAAIDLLSAKPDCQRIRLSVWPENPGAIEFYQKVGFTLTDELLEDELVMDYYIQQP</sequence>
<accession>A0A511Z2V0</accession>
<dbReference type="RefSeq" id="WP_147054173.1">
    <property type="nucleotide sequence ID" value="NZ_BJYL01000002.1"/>
</dbReference>
<reference evidence="4 5" key="1">
    <citation type="submission" date="2019-07" db="EMBL/GenBank/DDBJ databases">
        <title>Whole genome shotgun sequence of Sporosarcina luteola NBRC 105378.</title>
        <authorList>
            <person name="Hosoyama A."/>
            <person name="Uohara A."/>
            <person name="Ohji S."/>
            <person name="Ichikawa N."/>
        </authorList>
    </citation>
    <scope>NUCLEOTIDE SEQUENCE [LARGE SCALE GENOMIC DNA]</scope>
    <source>
        <strain evidence="4 5">NBRC 105378</strain>
    </source>
</reference>
<comment type="caution">
    <text evidence="4">The sequence shown here is derived from an EMBL/GenBank/DDBJ whole genome shotgun (WGS) entry which is preliminary data.</text>
</comment>
<dbReference type="Gene3D" id="3.40.630.30">
    <property type="match status" value="1"/>
</dbReference>
<dbReference type="PANTHER" id="PTHR43420">
    <property type="entry name" value="ACETYLTRANSFERASE"/>
    <property type="match status" value="1"/>
</dbReference>
<feature type="domain" description="N-acetyltransferase" evidence="3">
    <location>
        <begin position="3"/>
        <end position="151"/>
    </location>
</feature>